<dbReference type="AlphaFoldDB" id="A0A5B8VGP4"/>
<evidence type="ECO:0000259" key="4">
    <source>
        <dbReference type="PROSITE" id="PS50995"/>
    </source>
</evidence>
<dbReference type="KEGG" id="pgin:FRZ67_20030"/>
<dbReference type="InterPro" id="IPR000835">
    <property type="entry name" value="HTH_MarR-typ"/>
</dbReference>
<accession>A0A5B8VGP4</accession>
<keyword evidence="6" id="KW-1185">Reference proteome</keyword>
<dbReference type="GO" id="GO:0003700">
    <property type="term" value="F:DNA-binding transcription factor activity"/>
    <property type="evidence" value="ECO:0007669"/>
    <property type="project" value="InterPro"/>
</dbReference>
<dbReference type="InterPro" id="IPR036388">
    <property type="entry name" value="WH-like_DNA-bd_sf"/>
</dbReference>
<dbReference type="OrthoDB" id="1551170at2"/>
<evidence type="ECO:0000256" key="3">
    <source>
        <dbReference type="ARBA" id="ARBA00023163"/>
    </source>
</evidence>
<sequence length="142" mass="16005">MKASESKYNQCVYFSSAAFARKVEKIAVESWKPVGLAPSHGYLLMHVIEEPGVQPGALADQLQLQPSTITRLIEKLEEKKLVVRTTEGKLTNVYPTPKSKELYSRLKECTHNFHEACTSVLGKDETCRLVSIMNKMADKFED</sequence>
<keyword evidence="3" id="KW-0804">Transcription</keyword>
<dbReference type="PANTHER" id="PTHR42756:SF1">
    <property type="entry name" value="TRANSCRIPTIONAL REPRESSOR OF EMRAB OPERON"/>
    <property type="match status" value="1"/>
</dbReference>
<dbReference type="EMBL" id="CP042435">
    <property type="protein sequence ID" value="QEC69478.1"/>
    <property type="molecule type" value="Genomic_DNA"/>
</dbReference>
<dbReference type="Pfam" id="PF12802">
    <property type="entry name" value="MarR_2"/>
    <property type="match status" value="1"/>
</dbReference>
<reference evidence="5 6" key="1">
    <citation type="journal article" date="2016" name="Int. J. Syst. Evol. Microbiol.">
        <title>Panacibacter ginsenosidivorans gen. nov., sp. nov., with ginsenoside converting activity isolated from soil of a ginseng field.</title>
        <authorList>
            <person name="Siddiqi M.Z."/>
            <person name="Muhammad Shafi S."/>
            <person name="Choi K.D."/>
            <person name="Im W.T."/>
        </authorList>
    </citation>
    <scope>NUCLEOTIDE SEQUENCE [LARGE SCALE GENOMIC DNA]</scope>
    <source>
        <strain evidence="5 6">Gsoil1550</strain>
    </source>
</reference>
<dbReference type="Gene3D" id="1.10.10.10">
    <property type="entry name" value="Winged helix-like DNA-binding domain superfamily/Winged helix DNA-binding domain"/>
    <property type="match status" value="1"/>
</dbReference>
<proteinExistence type="predicted"/>
<keyword evidence="2" id="KW-0238">DNA-binding</keyword>
<feature type="domain" description="HTH marR-type" evidence="4">
    <location>
        <begin position="1"/>
        <end position="138"/>
    </location>
</feature>
<evidence type="ECO:0000256" key="2">
    <source>
        <dbReference type="ARBA" id="ARBA00023125"/>
    </source>
</evidence>
<gene>
    <name evidence="5" type="ORF">FRZ67_20030</name>
</gene>
<name>A0A5B8VGP4_9BACT</name>
<evidence type="ECO:0000313" key="5">
    <source>
        <dbReference type="EMBL" id="QEC69478.1"/>
    </source>
</evidence>
<keyword evidence="1" id="KW-0805">Transcription regulation</keyword>
<dbReference type="GO" id="GO:0003677">
    <property type="term" value="F:DNA binding"/>
    <property type="evidence" value="ECO:0007669"/>
    <property type="project" value="UniProtKB-KW"/>
</dbReference>
<dbReference type="Proteomes" id="UP000321533">
    <property type="component" value="Chromosome"/>
</dbReference>
<evidence type="ECO:0000256" key="1">
    <source>
        <dbReference type="ARBA" id="ARBA00023015"/>
    </source>
</evidence>
<organism evidence="5 6">
    <name type="scientific">Panacibacter ginsenosidivorans</name>
    <dbReference type="NCBI Taxonomy" id="1813871"/>
    <lineage>
        <taxon>Bacteria</taxon>
        <taxon>Pseudomonadati</taxon>
        <taxon>Bacteroidota</taxon>
        <taxon>Chitinophagia</taxon>
        <taxon>Chitinophagales</taxon>
        <taxon>Chitinophagaceae</taxon>
        <taxon>Panacibacter</taxon>
    </lineage>
</organism>
<dbReference type="PANTHER" id="PTHR42756">
    <property type="entry name" value="TRANSCRIPTIONAL REGULATOR, MARR"/>
    <property type="match status" value="1"/>
</dbReference>
<dbReference type="SUPFAM" id="SSF46785">
    <property type="entry name" value="Winged helix' DNA-binding domain"/>
    <property type="match status" value="1"/>
</dbReference>
<evidence type="ECO:0000313" key="6">
    <source>
        <dbReference type="Proteomes" id="UP000321533"/>
    </source>
</evidence>
<protein>
    <submittedName>
        <fullName evidence="5">Winged helix-turn-helix transcriptional regulator</fullName>
    </submittedName>
</protein>
<dbReference type="RefSeq" id="WP_147192355.1">
    <property type="nucleotide sequence ID" value="NZ_CP042435.1"/>
</dbReference>
<dbReference type="InterPro" id="IPR036390">
    <property type="entry name" value="WH_DNA-bd_sf"/>
</dbReference>
<dbReference type="SMART" id="SM00347">
    <property type="entry name" value="HTH_MARR"/>
    <property type="match status" value="1"/>
</dbReference>
<dbReference type="PROSITE" id="PS50995">
    <property type="entry name" value="HTH_MARR_2"/>
    <property type="match status" value="1"/>
</dbReference>